<dbReference type="GO" id="GO:0008380">
    <property type="term" value="P:RNA splicing"/>
    <property type="evidence" value="ECO:0007669"/>
    <property type="project" value="UniProtKB-KW"/>
</dbReference>
<dbReference type="VEuPathDB" id="FungiDB:Malapachy_0538"/>
<dbReference type="InterPro" id="IPR008409">
    <property type="entry name" value="SPF27"/>
</dbReference>
<keyword evidence="5" id="KW-0508">mRNA splicing</keyword>
<dbReference type="EMBL" id="LGAV01000008">
    <property type="protein sequence ID" value="KOS12860.1"/>
    <property type="molecule type" value="Genomic_DNA"/>
</dbReference>
<evidence type="ECO:0000256" key="3">
    <source>
        <dbReference type="ARBA" id="ARBA00022664"/>
    </source>
</evidence>
<dbReference type="PANTHER" id="PTHR13296:SF0">
    <property type="entry name" value="PRE-MRNA-SPLICING FACTOR SPF27"/>
    <property type="match status" value="1"/>
</dbReference>
<accession>A0A0M8MSF4</accession>
<protein>
    <submittedName>
        <fullName evidence="8">Breast carcinoma amplified sequence 2</fullName>
    </submittedName>
</protein>
<gene>
    <name evidence="8" type="ORF">Malapachy_0538</name>
</gene>
<keyword evidence="7" id="KW-0175">Coiled coil</keyword>
<dbReference type="GeneID" id="28726929"/>
<evidence type="ECO:0000256" key="5">
    <source>
        <dbReference type="ARBA" id="ARBA00023187"/>
    </source>
</evidence>
<keyword evidence="9" id="KW-1185">Reference proteome</keyword>
<organism evidence="8 9">
    <name type="scientific">Malassezia pachydermatis</name>
    <dbReference type="NCBI Taxonomy" id="77020"/>
    <lineage>
        <taxon>Eukaryota</taxon>
        <taxon>Fungi</taxon>
        <taxon>Dikarya</taxon>
        <taxon>Basidiomycota</taxon>
        <taxon>Ustilaginomycotina</taxon>
        <taxon>Malasseziomycetes</taxon>
        <taxon>Malasseziales</taxon>
        <taxon>Malasseziaceae</taxon>
        <taxon>Malassezia</taxon>
    </lineage>
</organism>
<dbReference type="Proteomes" id="UP000037751">
    <property type="component" value="Unassembled WGS sequence"/>
</dbReference>
<dbReference type="Pfam" id="PF05700">
    <property type="entry name" value="BCAS2"/>
    <property type="match status" value="1"/>
</dbReference>
<evidence type="ECO:0000256" key="6">
    <source>
        <dbReference type="ARBA" id="ARBA00023242"/>
    </source>
</evidence>
<dbReference type="GO" id="GO:0000974">
    <property type="term" value="C:Prp19 complex"/>
    <property type="evidence" value="ECO:0007669"/>
    <property type="project" value="TreeGrafter"/>
</dbReference>
<comment type="subcellular location">
    <subcellularLocation>
        <location evidence="1">Nucleus</location>
    </subcellularLocation>
</comment>
<evidence type="ECO:0000313" key="9">
    <source>
        <dbReference type="Proteomes" id="UP000037751"/>
    </source>
</evidence>
<dbReference type="GO" id="GO:0071011">
    <property type="term" value="C:precatalytic spliceosome"/>
    <property type="evidence" value="ECO:0007669"/>
    <property type="project" value="TreeGrafter"/>
</dbReference>
<keyword evidence="6" id="KW-0539">Nucleus</keyword>
<evidence type="ECO:0000256" key="1">
    <source>
        <dbReference type="ARBA" id="ARBA00004123"/>
    </source>
</evidence>
<sequence>MASAAVNTSLPNMQLAYSDALPYYDTDMDHVPGLRDAVEREIAREKQSMKYDPLTLLPPAMPLFQQHPHLAAEIERKERGEDLNVLDTSRYQLQPPAQGLEASTEEWSQALQNAETQLAHMDNRLKNIELLRRYGANIWRLHNYNQEAMLHMVTDAQQTVEEDTNELNRERQSMHLRLGDKLSTLDVRWRDLVSQNLSIKVANLTARAEIEEYRRRTEEVRHELALLDQAES</sequence>
<keyword evidence="4" id="KW-0747">Spliceosome</keyword>
<reference evidence="8 9" key="1">
    <citation type="submission" date="2015-07" db="EMBL/GenBank/DDBJ databases">
        <title>Draft Genome Sequence of Malassezia furfur CBS1878 and Malassezia pachydermatis CBS1879.</title>
        <authorList>
            <person name="Triana S."/>
            <person name="Ohm R."/>
            <person name="Gonzalez A."/>
            <person name="DeCock H."/>
            <person name="Restrepo S."/>
            <person name="Celis A."/>
        </authorList>
    </citation>
    <scope>NUCLEOTIDE SEQUENCE [LARGE SCALE GENOMIC DNA]</scope>
    <source>
        <strain evidence="8 9">CBS 1879</strain>
    </source>
</reference>
<evidence type="ECO:0000256" key="4">
    <source>
        <dbReference type="ARBA" id="ARBA00022728"/>
    </source>
</evidence>
<evidence type="ECO:0000256" key="2">
    <source>
        <dbReference type="ARBA" id="ARBA00010788"/>
    </source>
</evidence>
<keyword evidence="3" id="KW-0507">mRNA processing</keyword>
<dbReference type="RefSeq" id="XP_017990492.1">
    <property type="nucleotide sequence ID" value="XM_018135054.1"/>
</dbReference>
<proteinExistence type="inferred from homology"/>
<dbReference type="STRING" id="77020.A0A0M8MSF4"/>
<feature type="coiled-coil region" evidence="7">
    <location>
        <begin position="97"/>
        <end position="173"/>
    </location>
</feature>
<dbReference type="GO" id="GO:0006397">
    <property type="term" value="P:mRNA processing"/>
    <property type="evidence" value="ECO:0007669"/>
    <property type="project" value="UniProtKB-KW"/>
</dbReference>
<name>A0A0M8MSF4_9BASI</name>
<feature type="coiled-coil region" evidence="7">
    <location>
        <begin position="203"/>
        <end position="230"/>
    </location>
</feature>
<dbReference type="OrthoDB" id="205794at2759"/>
<comment type="caution">
    <text evidence="8">The sequence shown here is derived from an EMBL/GenBank/DDBJ whole genome shotgun (WGS) entry which is preliminary data.</text>
</comment>
<dbReference type="PANTHER" id="PTHR13296">
    <property type="entry name" value="BCAS2 PROTEIN"/>
    <property type="match status" value="1"/>
</dbReference>
<dbReference type="GO" id="GO:0071013">
    <property type="term" value="C:catalytic step 2 spliceosome"/>
    <property type="evidence" value="ECO:0007669"/>
    <property type="project" value="TreeGrafter"/>
</dbReference>
<evidence type="ECO:0000313" key="8">
    <source>
        <dbReference type="EMBL" id="KOS12860.1"/>
    </source>
</evidence>
<evidence type="ECO:0000256" key="7">
    <source>
        <dbReference type="SAM" id="Coils"/>
    </source>
</evidence>
<dbReference type="AlphaFoldDB" id="A0A0M8MSF4"/>
<comment type="similarity">
    <text evidence="2">Belongs to the SPF27 family.</text>
</comment>